<sequence>HCVTLSLVHTARISDSCDVYVLRVFHGRVLVLHPMSVYSLFYPVGLYPITSPPHGCVFPTGVLPHGCVSPHGHVSHGCVFPHGCEKPRVSAYSSLTCPLHTSLTSCFTD</sequence>
<accession>A0AAW0W2F4</accession>
<evidence type="ECO:0000313" key="1">
    <source>
        <dbReference type="EMBL" id="KAK8723346.1"/>
    </source>
</evidence>
<dbReference type="EMBL" id="JARKIK010000089">
    <property type="protein sequence ID" value="KAK8723345.1"/>
    <property type="molecule type" value="Genomic_DNA"/>
</dbReference>
<comment type="caution">
    <text evidence="1">The sequence shown here is derived from an EMBL/GenBank/DDBJ whole genome shotgun (WGS) entry which is preliminary data.</text>
</comment>
<dbReference type="EMBL" id="JARKIK010000089">
    <property type="protein sequence ID" value="KAK8723342.1"/>
    <property type="molecule type" value="Genomic_DNA"/>
</dbReference>
<protein>
    <submittedName>
        <fullName evidence="1">Uncharacterized protein</fullName>
    </submittedName>
</protein>
<evidence type="ECO:0000313" key="2">
    <source>
        <dbReference type="Proteomes" id="UP001445076"/>
    </source>
</evidence>
<dbReference type="EMBL" id="JARKIK010000089">
    <property type="protein sequence ID" value="KAK8723341.1"/>
    <property type="molecule type" value="Genomic_DNA"/>
</dbReference>
<keyword evidence="2" id="KW-1185">Reference proteome</keyword>
<dbReference type="EMBL" id="JARKIK010000089">
    <property type="protein sequence ID" value="KAK8723340.1"/>
    <property type="molecule type" value="Genomic_DNA"/>
</dbReference>
<dbReference type="EMBL" id="JARKIK010000089">
    <property type="protein sequence ID" value="KAK8723346.1"/>
    <property type="molecule type" value="Genomic_DNA"/>
</dbReference>
<gene>
    <name evidence="1" type="ORF">OTU49_011671</name>
</gene>
<dbReference type="EMBL" id="JARKIK010000089">
    <property type="protein sequence ID" value="KAK8723347.1"/>
    <property type="molecule type" value="Genomic_DNA"/>
</dbReference>
<reference evidence="1 2" key="1">
    <citation type="journal article" date="2024" name="BMC Genomics">
        <title>Genome assembly of redclaw crayfish (Cherax quadricarinatus) provides insights into its immune adaptation and hypoxia tolerance.</title>
        <authorList>
            <person name="Liu Z."/>
            <person name="Zheng J."/>
            <person name="Li H."/>
            <person name="Fang K."/>
            <person name="Wang S."/>
            <person name="He J."/>
            <person name="Zhou D."/>
            <person name="Weng S."/>
            <person name="Chi M."/>
            <person name="Gu Z."/>
            <person name="He J."/>
            <person name="Li F."/>
            <person name="Wang M."/>
        </authorList>
    </citation>
    <scope>NUCLEOTIDE SEQUENCE [LARGE SCALE GENOMIC DNA]</scope>
    <source>
        <strain evidence="1">ZL_2023a</strain>
    </source>
</reference>
<dbReference type="AlphaFoldDB" id="A0AAW0W2F4"/>
<organism evidence="1 2">
    <name type="scientific">Cherax quadricarinatus</name>
    <name type="common">Australian red claw crayfish</name>
    <dbReference type="NCBI Taxonomy" id="27406"/>
    <lineage>
        <taxon>Eukaryota</taxon>
        <taxon>Metazoa</taxon>
        <taxon>Ecdysozoa</taxon>
        <taxon>Arthropoda</taxon>
        <taxon>Crustacea</taxon>
        <taxon>Multicrustacea</taxon>
        <taxon>Malacostraca</taxon>
        <taxon>Eumalacostraca</taxon>
        <taxon>Eucarida</taxon>
        <taxon>Decapoda</taxon>
        <taxon>Pleocyemata</taxon>
        <taxon>Astacidea</taxon>
        <taxon>Parastacoidea</taxon>
        <taxon>Parastacidae</taxon>
        <taxon>Cherax</taxon>
    </lineage>
</organism>
<reference evidence="1" key="2">
    <citation type="submission" date="2024-01" db="EMBL/GenBank/DDBJ databases">
        <authorList>
            <person name="He J."/>
            <person name="Wang M."/>
            <person name="Zheng J."/>
            <person name="Liu Z."/>
        </authorList>
    </citation>
    <scope>NUCLEOTIDE SEQUENCE</scope>
    <source>
        <strain evidence="1">ZL_2023a</strain>
        <tissue evidence="1">Muscle</tissue>
    </source>
</reference>
<feature type="non-terminal residue" evidence="1">
    <location>
        <position position="1"/>
    </location>
</feature>
<dbReference type="EMBL" id="JARKIK010000089">
    <property type="protein sequence ID" value="KAK8723343.1"/>
    <property type="molecule type" value="Genomic_DNA"/>
</dbReference>
<dbReference type="EMBL" id="JARKIK010000089">
    <property type="protein sequence ID" value="KAK8723344.1"/>
    <property type="molecule type" value="Genomic_DNA"/>
</dbReference>
<proteinExistence type="predicted"/>
<dbReference type="EMBL" id="JARKIK010000089">
    <property type="protein sequence ID" value="KAK8723339.1"/>
    <property type="molecule type" value="Genomic_DNA"/>
</dbReference>
<dbReference type="Proteomes" id="UP001445076">
    <property type="component" value="Unassembled WGS sequence"/>
</dbReference>
<name>A0AAW0W2F4_CHEQU</name>